<proteinExistence type="predicted"/>
<evidence type="ECO:0000313" key="2">
    <source>
        <dbReference type="EMBL" id="CAB0043598.1"/>
    </source>
</evidence>
<evidence type="ECO:0000256" key="1">
    <source>
        <dbReference type="SAM" id="MobiDB-lite"/>
    </source>
</evidence>
<gene>
    <name evidence="2" type="ORF">TBRA_LOCUS15186</name>
</gene>
<dbReference type="AlphaFoldDB" id="A0A6H5J0I2"/>
<feature type="compositionally biased region" description="Basic residues" evidence="1">
    <location>
        <begin position="70"/>
        <end position="80"/>
    </location>
</feature>
<dbReference type="Proteomes" id="UP000479190">
    <property type="component" value="Unassembled WGS sequence"/>
</dbReference>
<evidence type="ECO:0000313" key="3">
    <source>
        <dbReference type="Proteomes" id="UP000479190"/>
    </source>
</evidence>
<protein>
    <submittedName>
        <fullName evidence="2">Uncharacterized protein</fullName>
    </submittedName>
</protein>
<sequence>MEDAWLQERPARARPFFTWDRINGIYFSASTHPPRLADAEFTALSHTTIIEEAWGKKPAHRRGGQDSGKNHLRPPQKPHTRAPEGFSDHQYGFRKGTIDDQYAIGRTSSPPRQEATRGQVTEPGAPRDTGRAATDAHAELPAEIIKQLPLSESPRLKTRIEGPGSHRRHSRRSARICLGAHPVENVMYDAVLRLNLQRAK</sequence>
<organism evidence="2 3">
    <name type="scientific">Trichogramma brassicae</name>
    <dbReference type="NCBI Taxonomy" id="86971"/>
    <lineage>
        <taxon>Eukaryota</taxon>
        <taxon>Metazoa</taxon>
        <taxon>Ecdysozoa</taxon>
        <taxon>Arthropoda</taxon>
        <taxon>Hexapoda</taxon>
        <taxon>Insecta</taxon>
        <taxon>Pterygota</taxon>
        <taxon>Neoptera</taxon>
        <taxon>Endopterygota</taxon>
        <taxon>Hymenoptera</taxon>
        <taxon>Apocrita</taxon>
        <taxon>Proctotrupomorpha</taxon>
        <taxon>Chalcidoidea</taxon>
        <taxon>Trichogrammatidae</taxon>
        <taxon>Trichogramma</taxon>
    </lineage>
</organism>
<keyword evidence="3" id="KW-1185">Reference proteome</keyword>
<feature type="compositionally biased region" description="Polar residues" evidence="1">
    <location>
        <begin position="106"/>
        <end position="119"/>
    </location>
</feature>
<accession>A0A6H5J0I2</accession>
<dbReference type="EMBL" id="CADCXV010001337">
    <property type="protein sequence ID" value="CAB0043598.1"/>
    <property type="molecule type" value="Genomic_DNA"/>
</dbReference>
<name>A0A6H5J0I2_9HYME</name>
<reference evidence="2 3" key="1">
    <citation type="submission" date="2020-02" db="EMBL/GenBank/DDBJ databases">
        <authorList>
            <person name="Ferguson B K."/>
        </authorList>
    </citation>
    <scope>NUCLEOTIDE SEQUENCE [LARGE SCALE GENOMIC DNA]</scope>
</reference>
<feature type="region of interest" description="Disordered" evidence="1">
    <location>
        <begin position="52"/>
        <end position="135"/>
    </location>
</feature>